<protein>
    <submittedName>
        <fullName evidence="1">Uncharacterized protein</fullName>
    </submittedName>
</protein>
<proteinExistence type="predicted"/>
<dbReference type="EMBL" id="CACVAQ010000328">
    <property type="protein sequence ID" value="CAA6823497.1"/>
    <property type="molecule type" value="Genomic_DNA"/>
</dbReference>
<organism evidence="1">
    <name type="scientific">uncultured Aureispira sp</name>
    <dbReference type="NCBI Taxonomy" id="1331704"/>
    <lineage>
        <taxon>Bacteria</taxon>
        <taxon>Pseudomonadati</taxon>
        <taxon>Bacteroidota</taxon>
        <taxon>Saprospiria</taxon>
        <taxon>Saprospirales</taxon>
        <taxon>Saprospiraceae</taxon>
        <taxon>Aureispira</taxon>
        <taxon>environmental samples</taxon>
    </lineage>
</organism>
<sequence>MNKTIFKLLVYSLFLITLSSGITYWFVNNKATPPTKIKISNLETNCDIRTWYNFQVVAIPRLNEYWIGQSISLEDRAYKAYELRHKARIHARYMMPDQEEVFALQKRDFKKYGNTNGPTFKDFLKKSKTEGMTLDEAYENIIKSSSKTNTSYNLDCDL</sequence>
<gene>
    <name evidence="1" type="ORF">HELGO_WM47228</name>
</gene>
<accession>A0A6S6TZH0</accession>
<evidence type="ECO:0000313" key="1">
    <source>
        <dbReference type="EMBL" id="CAA6823497.1"/>
    </source>
</evidence>
<dbReference type="AlphaFoldDB" id="A0A6S6TZH0"/>
<name>A0A6S6TZH0_9BACT</name>
<reference evidence="1" key="1">
    <citation type="submission" date="2020-01" db="EMBL/GenBank/DDBJ databases">
        <authorList>
            <person name="Meier V. D."/>
            <person name="Meier V D."/>
        </authorList>
    </citation>
    <scope>NUCLEOTIDE SEQUENCE</scope>
    <source>
        <strain evidence="1">HLG_WM_MAG_10</strain>
    </source>
</reference>